<feature type="compositionally biased region" description="Basic residues" evidence="1">
    <location>
        <begin position="240"/>
        <end position="250"/>
    </location>
</feature>
<keyword evidence="4" id="KW-1185">Reference proteome</keyword>
<sequence>MSSSVEDWLRSLGFIHYTQAFLDNGYDELEICKEIGKEDLDAIGVRNFKDRTDILNAVDRLKQAGTAVYFVLEAEGNSEPLQAQPERDTYPPVSLKLMLYDKLEEDKIDLSCAPYSHPDGSEGSLETLVTIYADKFYTYEEDVLTALRTLRLRQAEKEGTFDDSTSQILPAPSVPGRAGSTRHSSKYKSCSSEDRDEEGRETVSDEEFQHKSVSSEDQTSPTGTGINPADYLDVDSPAQRGKKSKKRRKVERNTNLSRSLDSLKELHVNVAEPKPRDREPSSMKSRPFKFKWLYGSKKKNQSYEIKKQPLEKKLSNPSNKQDYDMLASAIKMGEEDRMALMIMVKQGELTVEEAVEQLKRYEEDCSLKGEYLKPKGDFSNDDEKIGNKPKLKRGIFGKSTKRKSSSRPSSEFIACEMTTMSEDDRINLMRGVKSGDMSVDQALKRFISYEEKHKKSDSDDVPVRESPRLPKSAGFSRISIKRVSGVISSSFKLPSNVTNEPNAVFYTGEDGASADGSVSSGDEVLVTNDSSPVPSPKRLLANIQGLNKSQHSSSSSVDSMERVDEKPAPSNPALLHRQPNFLSEMKVVLGKQAQSVDNKGGQGVEDALHPGLKSVSACNKHVKPRPTLPDRKTSLPLMEAQKQIVLPPNPTGSLKRVPPDVPSRHGSAVVAPHRAPPPVPSRPSPKSTDDQRKPNVVGKTDQRTRTKAVTDEIESNDLEVEAKKPDSAKFKVDPGQTTESEIQVFFDPAKLEQSTVEVKDTVVQRPRHKPPPLPPRPTSSSFHEEPENTEARSVETQTSPRSPNSTQLNNKDSKIAASTEKLSEKPPIPEASDKPQLKPKPKPKPRPRPRMAAGPDKKDEVYSAVPQPRL</sequence>
<feature type="compositionally biased region" description="Basic residues" evidence="1">
    <location>
        <begin position="387"/>
        <end position="405"/>
    </location>
</feature>
<accession>A0A9W9YR13</accession>
<dbReference type="Proteomes" id="UP001163046">
    <property type="component" value="Unassembled WGS sequence"/>
</dbReference>
<evidence type="ECO:0000256" key="1">
    <source>
        <dbReference type="SAM" id="MobiDB-lite"/>
    </source>
</evidence>
<dbReference type="Gene3D" id="1.10.150.50">
    <property type="entry name" value="Transcription Factor, Ets-1"/>
    <property type="match status" value="1"/>
</dbReference>
<dbReference type="InterPro" id="IPR058666">
    <property type="entry name" value="SASH1/NUB1_homeodomain"/>
</dbReference>
<feature type="region of interest" description="Disordered" evidence="1">
    <location>
        <begin position="380"/>
        <end position="411"/>
    </location>
</feature>
<dbReference type="InterPro" id="IPR051725">
    <property type="entry name" value="SAM-SH3_domain_protein"/>
</dbReference>
<evidence type="ECO:0000259" key="2">
    <source>
        <dbReference type="PROSITE" id="PS50105"/>
    </source>
</evidence>
<comment type="caution">
    <text evidence="3">The sequence shown here is derived from an EMBL/GenBank/DDBJ whole genome shotgun (WGS) entry which is preliminary data.</text>
</comment>
<dbReference type="OrthoDB" id="5990560at2759"/>
<organism evidence="3 4">
    <name type="scientific">Desmophyllum pertusum</name>
    <dbReference type="NCBI Taxonomy" id="174260"/>
    <lineage>
        <taxon>Eukaryota</taxon>
        <taxon>Metazoa</taxon>
        <taxon>Cnidaria</taxon>
        <taxon>Anthozoa</taxon>
        <taxon>Hexacorallia</taxon>
        <taxon>Scleractinia</taxon>
        <taxon>Caryophylliina</taxon>
        <taxon>Caryophylliidae</taxon>
        <taxon>Desmophyllum</taxon>
    </lineage>
</organism>
<feature type="compositionally biased region" description="Basic and acidic residues" evidence="1">
    <location>
        <begin position="700"/>
        <end position="710"/>
    </location>
</feature>
<feature type="compositionally biased region" description="Basic and acidic residues" evidence="1">
    <location>
        <begin position="720"/>
        <end position="732"/>
    </location>
</feature>
<dbReference type="Pfam" id="PF26285">
    <property type="entry name" value="SASH1_Homeodomain"/>
    <property type="match status" value="1"/>
</dbReference>
<feature type="region of interest" description="Disordered" evidence="1">
    <location>
        <begin position="593"/>
        <end position="870"/>
    </location>
</feature>
<feature type="region of interest" description="Disordered" evidence="1">
    <location>
        <begin position="510"/>
        <end position="577"/>
    </location>
</feature>
<feature type="compositionally biased region" description="Polar residues" evidence="1">
    <location>
        <begin position="215"/>
        <end position="225"/>
    </location>
</feature>
<feature type="region of interest" description="Disordered" evidence="1">
    <location>
        <begin position="157"/>
        <end position="284"/>
    </location>
</feature>
<feature type="compositionally biased region" description="Low complexity" evidence="1">
    <location>
        <begin position="510"/>
        <end position="524"/>
    </location>
</feature>
<dbReference type="PROSITE" id="PS50105">
    <property type="entry name" value="SAM_DOMAIN"/>
    <property type="match status" value="1"/>
</dbReference>
<feature type="compositionally biased region" description="Basic and acidic residues" evidence="1">
    <location>
        <begin position="191"/>
        <end position="214"/>
    </location>
</feature>
<feature type="compositionally biased region" description="Pro residues" evidence="1">
    <location>
        <begin position="674"/>
        <end position="683"/>
    </location>
</feature>
<dbReference type="InterPro" id="IPR013761">
    <property type="entry name" value="SAM/pointed_sf"/>
</dbReference>
<dbReference type="InterPro" id="IPR001660">
    <property type="entry name" value="SAM"/>
</dbReference>
<feature type="compositionally biased region" description="Low complexity" evidence="1">
    <location>
        <begin position="549"/>
        <end position="558"/>
    </location>
</feature>
<feature type="domain" description="SAM" evidence="2">
    <location>
        <begin position="1"/>
        <end position="64"/>
    </location>
</feature>
<reference evidence="3" key="1">
    <citation type="submission" date="2023-01" db="EMBL/GenBank/DDBJ databases">
        <title>Genome assembly of the deep-sea coral Lophelia pertusa.</title>
        <authorList>
            <person name="Herrera S."/>
            <person name="Cordes E."/>
        </authorList>
    </citation>
    <scope>NUCLEOTIDE SEQUENCE</scope>
    <source>
        <strain evidence="3">USNM1676648</strain>
        <tissue evidence="3">Polyp</tissue>
    </source>
</reference>
<feature type="compositionally biased region" description="Basic and acidic residues" evidence="1">
    <location>
        <begin position="782"/>
        <end position="793"/>
    </location>
</feature>
<proteinExistence type="predicted"/>
<dbReference type="SMART" id="SM00454">
    <property type="entry name" value="SAM"/>
    <property type="match status" value="1"/>
</dbReference>
<feature type="compositionally biased region" description="Polar residues" evidence="1">
    <location>
        <begin position="794"/>
        <end position="810"/>
    </location>
</feature>
<dbReference type="Pfam" id="PF07647">
    <property type="entry name" value="SAM_2"/>
    <property type="match status" value="1"/>
</dbReference>
<feature type="compositionally biased region" description="Basic and acidic residues" evidence="1">
    <location>
        <begin position="261"/>
        <end position="281"/>
    </location>
</feature>
<evidence type="ECO:0000313" key="3">
    <source>
        <dbReference type="EMBL" id="KAJ7363403.1"/>
    </source>
</evidence>
<dbReference type="PANTHER" id="PTHR12301:SF8">
    <property type="entry name" value="STERILE ALPHA MOTIF DOMAIN-CONTAINING PROTEIN 5"/>
    <property type="match status" value="1"/>
</dbReference>
<name>A0A9W9YR13_9CNID</name>
<dbReference type="PANTHER" id="PTHR12301">
    <property type="entry name" value="SAM-DOMAIN, SH3 AND NUCLEAR LOCALIZATION SIGNALS PROTEIN RELATED"/>
    <property type="match status" value="1"/>
</dbReference>
<protein>
    <submittedName>
        <fullName evidence="3">Sterile alpha motif</fullName>
    </submittedName>
</protein>
<gene>
    <name evidence="3" type="primary">SAMD5</name>
    <name evidence="3" type="ORF">OS493_009555</name>
</gene>
<dbReference type="AlphaFoldDB" id="A0A9W9YR13"/>
<dbReference type="EMBL" id="MU827305">
    <property type="protein sequence ID" value="KAJ7363403.1"/>
    <property type="molecule type" value="Genomic_DNA"/>
</dbReference>
<evidence type="ECO:0000313" key="4">
    <source>
        <dbReference type="Proteomes" id="UP001163046"/>
    </source>
</evidence>
<feature type="compositionally biased region" description="Basic residues" evidence="1">
    <location>
        <begin position="837"/>
        <end position="849"/>
    </location>
</feature>
<dbReference type="SUPFAM" id="SSF47769">
    <property type="entry name" value="SAM/Pointed domain"/>
    <property type="match status" value="1"/>
</dbReference>